<dbReference type="PROSITE" id="PS00211">
    <property type="entry name" value="ABC_TRANSPORTER_1"/>
    <property type="match status" value="1"/>
</dbReference>
<keyword evidence="7 10" id="KW-1133">Transmembrane helix</keyword>
<dbReference type="GO" id="GO:0005886">
    <property type="term" value="C:plasma membrane"/>
    <property type="evidence" value="ECO:0007669"/>
    <property type="project" value="UniProtKB-SubCell"/>
</dbReference>
<gene>
    <name evidence="13" type="ORF">SAMN04488026_102276</name>
</gene>
<evidence type="ECO:0000259" key="12">
    <source>
        <dbReference type="PROSITE" id="PS50929"/>
    </source>
</evidence>
<evidence type="ECO:0000259" key="11">
    <source>
        <dbReference type="PROSITE" id="PS50893"/>
    </source>
</evidence>
<dbReference type="CDD" id="cd18552">
    <property type="entry name" value="ABC_6TM_MsbA_like"/>
    <property type="match status" value="1"/>
</dbReference>
<dbReference type="Gene3D" id="3.40.50.300">
    <property type="entry name" value="P-loop containing nucleotide triphosphate hydrolases"/>
    <property type="match status" value="1"/>
</dbReference>
<dbReference type="EMBL" id="FNEK01000022">
    <property type="protein sequence ID" value="SDJ70981.1"/>
    <property type="molecule type" value="Genomic_DNA"/>
</dbReference>
<dbReference type="GO" id="GO:0015421">
    <property type="term" value="F:ABC-type oligopeptide transporter activity"/>
    <property type="evidence" value="ECO:0007669"/>
    <property type="project" value="TreeGrafter"/>
</dbReference>
<dbReference type="AlphaFoldDB" id="A0A1G8VY09"/>
<evidence type="ECO:0000256" key="9">
    <source>
        <dbReference type="SAM" id="MobiDB-lite"/>
    </source>
</evidence>
<dbReference type="PROSITE" id="PS50929">
    <property type="entry name" value="ABC_TM1F"/>
    <property type="match status" value="1"/>
</dbReference>
<dbReference type="InterPro" id="IPR003593">
    <property type="entry name" value="AAA+_ATPase"/>
</dbReference>
<dbReference type="PROSITE" id="PS50893">
    <property type="entry name" value="ABC_TRANSPORTER_2"/>
    <property type="match status" value="1"/>
</dbReference>
<evidence type="ECO:0000256" key="7">
    <source>
        <dbReference type="ARBA" id="ARBA00022989"/>
    </source>
</evidence>
<protein>
    <submittedName>
        <fullName evidence="13">ATP-binding cassette, subfamily B</fullName>
    </submittedName>
</protein>
<reference evidence="13 14" key="1">
    <citation type="submission" date="2016-10" db="EMBL/GenBank/DDBJ databases">
        <authorList>
            <person name="de Groot N.N."/>
        </authorList>
    </citation>
    <scope>NUCLEOTIDE SEQUENCE [LARGE SCALE GENOMIC DNA]</scope>
    <source>
        <strain evidence="13 14">DSM 25294</strain>
    </source>
</reference>
<dbReference type="InterPro" id="IPR017871">
    <property type="entry name" value="ABC_transporter-like_CS"/>
</dbReference>
<evidence type="ECO:0000256" key="6">
    <source>
        <dbReference type="ARBA" id="ARBA00022840"/>
    </source>
</evidence>
<feature type="domain" description="ABC transporter" evidence="11">
    <location>
        <begin position="358"/>
        <end position="592"/>
    </location>
</feature>
<dbReference type="RefSeq" id="WP_139188379.1">
    <property type="nucleotide sequence ID" value="NZ_FNEK01000022.1"/>
</dbReference>
<keyword evidence="3" id="KW-1003">Cell membrane</keyword>
<dbReference type="Proteomes" id="UP000199382">
    <property type="component" value="Unassembled WGS sequence"/>
</dbReference>
<dbReference type="PANTHER" id="PTHR43394">
    <property type="entry name" value="ATP-DEPENDENT PERMEASE MDL1, MITOCHONDRIAL"/>
    <property type="match status" value="1"/>
</dbReference>
<evidence type="ECO:0000256" key="10">
    <source>
        <dbReference type="SAM" id="Phobius"/>
    </source>
</evidence>
<evidence type="ECO:0000256" key="2">
    <source>
        <dbReference type="ARBA" id="ARBA00022448"/>
    </source>
</evidence>
<evidence type="ECO:0000256" key="4">
    <source>
        <dbReference type="ARBA" id="ARBA00022692"/>
    </source>
</evidence>
<comment type="subcellular location">
    <subcellularLocation>
        <location evidence="1">Cell membrane</location>
        <topology evidence="1">Multi-pass membrane protein</topology>
    </subcellularLocation>
</comment>
<dbReference type="InterPro" id="IPR036640">
    <property type="entry name" value="ABC1_TM_sf"/>
</dbReference>
<feature type="transmembrane region" description="Helical" evidence="10">
    <location>
        <begin position="269"/>
        <end position="287"/>
    </location>
</feature>
<dbReference type="InterPro" id="IPR003439">
    <property type="entry name" value="ABC_transporter-like_ATP-bd"/>
</dbReference>
<evidence type="ECO:0000313" key="13">
    <source>
        <dbReference type="EMBL" id="SDJ70981.1"/>
    </source>
</evidence>
<evidence type="ECO:0000313" key="14">
    <source>
        <dbReference type="Proteomes" id="UP000199382"/>
    </source>
</evidence>
<feature type="region of interest" description="Disordered" evidence="9">
    <location>
        <begin position="1"/>
        <end position="20"/>
    </location>
</feature>
<name>A0A1G8VY09_9RHOB</name>
<feature type="transmembrane region" description="Helical" evidence="10">
    <location>
        <begin position="79"/>
        <end position="99"/>
    </location>
</feature>
<feature type="domain" description="ABC transmembrane type-1" evidence="12">
    <location>
        <begin position="43"/>
        <end position="325"/>
    </location>
</feature>
<dbReference type="OrthoDB" id="9808328at2"/>
<proteinExistence type="predicted"/>
<accession>A0A1G8VY09</accession>
<keyword evidence="14" id="KW-1185">Reference proteome</keyword>
<keyword evidence="4 10" id="KW-0812">Transmembrane</keyword>
<dbReference type="Gene3D" id="1.20.1560.10">
    <property type="entry name" value="ABC transporter type 1, transmembrane domain"/>
    <property type="match status" value="1"/>
</dbReference>
<keyword evidence="5" id="KW-0547">Nucleotide-binding</keyword>
<dbReference type="SUPFAM" id="SSF52540">
    <property type="entry name" value="P-loop containing nucleoside triphosphate hydrolases"/>
    <property type="match status" value="1"/>
</dbReference>
<dbReference type="InterPro" id="IPR011527">
    <property type="entry name" value="ABC1_TM_dom"/>
</dbReference>
<dbReference type="InterPro" id="IPR027417">
    <property type="entry name" value="P-loop_NTPase"/>
</dbReference>
<sequence>MSLKQLGQSRQMNPNQNTSDVDNYTIAKRLIRESIPPRWKIYVLSLILMAGVATFTAALAWSTKLIVNEVFVAGSLTKAWSVAALVVGVSAALSLCQYGNDVIAKVLNRSISSMYQRKLFNALIDKDLSFFAAGHPASTMQQVFISGRMGASVVVKLCNNMLTDVLTLIGLVTVMVWQDPVMSLTAVVMFPLIFFLITTLSKRIKAIAKSEATLLGKVHSVGVEAFQGIKTVKSYQLEPGTKGRFSDAVQALEDRILNIARITAATMPFMQMLGGLVLGLYVLYASWQTVANGKTPGEFTAFISAFLLAYQPAERVSKGLVDIQNAIVLSDIMFKMMEVPVKLKATGTTTLEGRPASLDFDNVSFNYEGRIPALNNVSFHLDAGQNVAIVGRSGAGKTTLIDLVQRFYDPTHGAVKIGGEDLRSLSHDALRNSTALISQEVFLFEGTIRENILDGRRDATEEEIMEVVREAQLAEVIAEMPMGLDTQVGANGNALSGGQKQRVGIARALLKDAKIIIFDEATSALDGESEREILGRVVESNPDKTLLFVSHRPAILQWVDKVMLMDGGHLMAMDSHENLMATNPIYRSLFNLEAEEGPENGSEAADGTIG</sequence>
<evidence type="ECO:0000256" key="8">
    <source>
        <dbReference type="ARBA" id="ARBA00023136"/>
    </source>
</evidence>
<evidence type="ECO:0000256" key="3">
    <source>
        <dbReference type="ARBA" id="ARBA00022475"/>
    </source>
</evidence>
<keyword evidence="2" id="KW-0813">Transport</keyword>
<feature type="transmembrane region" description="Helical" evidence="10">
    <location>
        <begin position="183"/>
        <end position="200"/>
    </location>
</feature>
<keyword evidence="8 10" id="KW-0472">Membrane</keyword>
<dbReference type="PANTHER" id="PTHR43394:SF1">
    <property type="entry name" value="ATP-BINDING CASSETTE SUB-FAMILY B MEMBER 10, MITOCHONDRIAL"/>
    <property type="match status" value="1"/>
</dbReference>
<dbReference type="GO" id="GO:0016887">
    <property type="term" value="F:ATP hydrolysis activity"/>
    <property type="evidence" value="ECO:0007669"/>
    <property type="project" value="InterPro"/>
</dbReference>
<dbReference type="FunFam" id="3.40.50.300:FF:000221">
    <property type="entry name" value="Multidrug ABC transporter ATP-binding protein"/>
    <property type="match status" value="1"/>
</dbReference>
<dbReference type="Pfam" id="PF00664">
    <property type="entry name" value="ABC_membrane"/>
    <property type="match status" value="1"/>
</dbReference>
<dbReference type="SMART" id="SM00382">
    <property type="entry name" value="AAA"/>
    <property type="match status" value="1"/>
</dbReference>
<organism evidence="13 14">
    <name type="scientific">Aliiruegeria lutimaris</name>
    <dbReference type="NCBI Taxonomy" id="571298"/>
    <lineage>
        <taxon>Bacteria</taxon>
        <taxon>Pseudomonadati</taxon>
        <taxon>Pseudomonadota</taxon>
        <taxon>Alphaproteobacteria</taxon>
        <taxon>Rhodobacterales</taxon>
        <taxon>Roseobacteraceae</taxon>
        <taxon>Aliiruegeria</taxon>
    </lineage>
</organism>
<dbReference type="Pfam" id="PF00005">
    <property type="entry name" value="ABC_tran"/>
    <property type="match status" value="1"/>
</dbReference>
<feature type="transmembrane region" description="Helical" evidence="10">
    <location>
        <begin position="39"/>
        <end position="59"/>
    </location>
</feature>
<feature type="transmembrane region" description="Helical" evidence="10">
    <location>
        <begin position="157"/>
        <end position="177"/>
    </location>
</feature>
<evidence type="ECO:0000256" key="1">
    <source>
        <dbReference type="ARBA" id="ARBA00004651"/>
    </source>
</evidence>
<keyword evidence="6 13" id="KW-0067">ATP-binding</keyword>
<dbReference type="SUPFAM" id="SSF90123">
    <property type="entry name" value="ABC transporter transmembrane region"/>
    <property type="match status" value="1"/>
</dbReference>
<dbReference type="GO" id="GO:0005524">
    <property type="term" value="F:ATP binding"/>
    <property type="evidence" value="ECO:0007669"/>
    <property type="project" value="UniProtKB-KW"/>
</dbReference>
<dbReference type="STRING" id="571298.SAMN04488026_102276"/>
<evidence type="ECO:0000256" key="5">
    <source>
        <dbReference type="ARBA" id="ARBA00022741"/>
    </source>
</evidence>
<dbReference type="InterPro" id="IPR039421">
    <property type="entry name" value="Type_1_exporter"/>
</dbReference>